<feature type="region of interest" description="Disordered" evidence="1">
    <location>
        <begin position="1"/>
        <end position="30"/>
    </location>
</feature>
<name>A0A445ANS4_ARAHY</name>
<keyword evidence="2" id="KW-0812">Transmembrane</keyword>
<keyword evidence="2" id="KW-0472">Membrane</keyword>
<protein>
    <submittedName>
        <fullName evidence="3">Uncharacterized protein</fullName>
    </submittedName>
</protein>
<sequence>MGSPRGMGARMGSKSEGGDGEQGGIPRPRPAPLTSLLMVLCFPSTPKKLAMTIACFLSGAAILSFGAHLSYVNVAPQQARTKARNDFVKATLKRKYGYISPYEARRMAQSGLVKDTIGNFSFNKEEKRTS</sequence>
<dbReference type="AlphaFoldDB" id="A0A445ANS4"/>
<evidence type="ECO:0000256" key="2">
    <source>
        <dbReference type="SAM" id="Phobius"/>
    </source>
</evidence>
<accession>A0A445ANS4</accession>
<reference evidence="3 4" key="1">
    <citation type="submission" date="2019-01" db="EMBL/GenBank/DDBJ databases">
        <title>Sequencing of cultivated peanut Arachis hypogaea provides insights into genome evolution and oil improvement.</title>
        <authorList>
            <person name="Chen X."/>
        </authorList>
    </citation>
    <scope>NUCLEOTIDE SEQUENCE [LARGE SCALE GENOMIC DNA]</scope>
    <source>
        <strain evidence="4">cv. Fuhuasheng</strain>
        <tissue evidence="3">Leaves</tissue>
    </source>
</reference>
<dbReference type="EMBL" id="SDMP01000011">
    <property type="protein sequence ID" value="RYR28092.1"/>
    <property type="molecule type" value="Genomic_DNA"/>
</dbReference>
<keyword evidence="4" id="KW-1185">Reference proteome</keyword>
<comment type="caution">
    <text evidence="3">The sequence shown here is derived from an EMBL/GenBank/DDBJ whole genome shotgun (WGS) entry which is preliminary data.</text>
</comment>
<evidence type="ECO:0000313" key="4">
    <source>
        <dbReference type="Proteomes" id="UP000289738"/>
    </source>
</evidence>
<evidence type="ECO:0000313" key="3">
    <source>
        <dbReference type="EMBL" id="RYR28092.1"/>
    </source>
</evidence>
<evidence type="ECO:0000256" key="1">
    <source>
        <dbReference type="SAM" id="MobiDB-lite"/>
    </source>
</evidence>
<organism evidence="3 4">
    <name type="scientific">Arachis hypogaea</name>
    <name type="common">Peanut</name>
    <dbReference type="NCBI Taxonomy" id="3818"/>
    <lineage>
        <taxon>Eukaryota</taxon>
        <taxon>Viridiplantae</taxon>
        <taxon>Streptophyta</taxon>
        <taxon>Embryophyta</taxon>
        <taxon>Tracheophyta</taxon>
        <taxon>Spermatophyta</taxon>
        <taxon>Magnoliopsida</taxon>
        <taxon>eudicotyledons</taxon>
        <taxon>Gunneridae</taxon>
        <taxon>Pentapetalae</taxon>
        <taxon>rosids</taxon>
        <taxon>fabids</taxon>
        <taxon>Fabales</taxon>
        <taxon>Fabaceae</taxon>
        <taxon>Papilionoideae</taxon>
        <taxon>50 kb inversion clade</taxon>
        <taxon>dalbergioids sensu lato</taxon>
        <taxon>Dalbergieae</taxon>
        <taxon>Pterocarpus clade</taxon>
        <taxon>Arachis</taxon>
    </lineage>
</organism>
<feature type="transmembrane region" description="Helical" evidence="2">
    <location>
        <begin position="49"/>
        <end position="74"/>
    </location>
</feature>
<dbReference type="Proteomes" id="UP000289738">
    <property type="component" value="Chromosome B01"/>
</dbReference>
<gene>
    <name evidence="3" type="ORF">Ahy_B01g052200</name>
</gene>
<proteinExistence type="predicted"/>
<keyword evidence="2" id="KW-1133">Transmembrane helix</keyword>